<dbReference type="OrthoDB" id="5242917at2"/>
<evidence type="ECO:0000313" key="9">
    <source>
        <dbReference type="EMBL" id="SDS79847.1"/>
    </source>
</evidence>
<dbReference type="HAMAP" id="MF_01416">
    <property type="entry name" value="ATP_synth_delta_bact"/>
    <property type="match status" value="1"/>
</dbReference>
<dbReference type="NCBIfam" id="NF009967">
    <property type="entry name" value="PRK13430.1"/>
    <property type="match status" value="1"/>
</dbReference>
<dbReference type="GO" id="GO:0046933">
    <property type="term" value="F:proton-transporting ATP synthase activity, rotational mechanism"/>
    <property type="evidence" value="ECO:0007669"/>
    <property type="project" value="UniProtKB-UniRule"/>
</dbReference>
<keyword evidence="6 8" id="KW-0139">CF(1)</keyword>
<dbReference type="NCBIfam" id="TIGR01145">
    <property type="entry name" value="ATP_synt_delta"/>
    <property type="match status" value="1"/>
</dbReference>
<dbReference type="InterPro" id="IPR020781">
    <property type="entry name" value="ATPase_OSCP/d_CS"/>
</dbReference>
<dbReference type="GO" id="GO:0005886">
    <property type="term" value="C:plasma membrane"/>
    <property type="evidence" value="ECO:0007669"/>
    <property type="project" value="UniProtKB-SubCell"/>
</dbReference>
<dbReference type="InterPro" id="IPR000711">
    <property type="entry name" value="ATPase_OSCP/dsu"/>
</dbReference>
<dbReference type="PANTHER" id="PTHR11910">
    <property type="entry name" value="ATP SYNTHASE DELTA CHAIN"/>
    <property type="match status" value="1"/>
</dbReference>
<keyword evidence="10" id="KW-1185">Reference proteome</keyword>
<sequence length="289" mass="31311">MSAGGEARVQALDEVLDQAEARTASSDQGLLKNLAAVVTRAPREAEMATLPTELFAVVDALDSSVTLRRALTDPSTPEEGRRQLVHSLLDGRVGKVCVHVVEEAVSLRWGGGRALADALERQGVRAQLVVAERAGNLDETEDELFRFARLVESTPQVRDALSDRAVSLEGRRSLVQDLLGGRASDTTVVLAQRAVAARERTFAHTIEAFVELAAAQKNRVLATVRVARPLTAEQRSRLQSSLSRQVGREVLLQEVLDEDVLGGIRVELGDEVIEGTVAGRLEQARRLFG</sequence>
<dbReference type="InterPro" id="IPR026015">
    <property type="entry name" value="ATP_synth_OSCP/delta_N_sf"/>
</dbReference>
<dbReference type="GO" id="GO:0045259">
    <property type="term" value="C:proton-transporting ATP synthase complex"/>
    <property type="evidence" value="ECO:0007669"/>
    <property type="project" value="UniProtKB-KW"/>
</dbReference>
<name>A0A1H1V521_9ACTN</name>
<dbReference type="Gene3D" id="1.10.520.20">
    <property type="entry name" value="N-terminal domain of the delta subunit of the F1F0-ATP synthase"/>
    <property type="match status" value="1"/>
</dbReference>
<comment type="similarity">
    <text evidence="8">Belongs to the ATPase delta chain family.</text>
</comment>
<evidence type="ECO:0000256" key="7">
    <source>
        <dbReference type="ARBA" id="ARBA00023310"/>
    </source>
</evidence>
<comment type="function">
    <text evidence="8">This protein is part of the stalk that links CF(0) to CF(1). It either transmits conformational changes from CF(0) to CF(1) or is implicated in proton conduction.</text>
</comment>
<dbReference type="AlphaFoldDB" id="A0A1H1V521"/>
<comment type="function">
    <text evidence="8">F(1)F(0) ATP synthase produces ATP from ADP in the presence of a proton or sodium gradient. F-type ATPases consist of two structural domains, F(1) containing the extramembraneous catalytic core and F(0) containing the membrane proton channel, linked together by a central stalk and a peripheral stalk. During catalysis, ATP synthesis in the catalytic domain of F(1) is coupled via a rotary mechanism of the central stalk subunits to proton translocation.</text>
</comment>
<dbReference type="EMBL" id="LT629749">
    <property type="protein sequence ID" value="SDS79847.1"/>
    <property type="molecule type" value="Genomic_DNA"/>
</dbReference>
<evidence type="ECO:0000256" key="8">
    <source>
        <dbReference type="HAMAP-Rule" id="MF_01416"/>
    </source>
</evidence>
<keyword evidence="2 8" id="KW-0813">Transport</keyword>
<keyword evidence="4 8" id="KW-0406">Ion transport</keyword>
<evidence type="ECO:0000256" key="3">
    <source>
        <dbReference type="ARBA" id="ARBA00022781"/>
    </source>
</evidence>
<evidence type="ECO:0000313" key="10">
    <source>
        <dbReference type="Proteomes" id="UP000199092"/>
    </source>
</evidence>
<keyword evidence="3 8" id="KW-0375">Hydrogen ion transport</keyword>
<comment type="subcellular location">
    <subcellularLocation>
        <location evidence="8">Cell membrane</location>
        <topology evidence="8">Peripheral membrane protein</topology>
    </subcellularLocation>
    <subcellularLocation>
        <location evidence="1">Membrane</location>
    </subcellularLocation>
</comment>
<dbReference type="PROSITE" id="PS00389">
    <property type="entry name" value="ATPASE_DELTA"/>
    <property type="match status" value="1"/>
</dbReference>
<keyword evidence="5 8" id="KW-0472">Membrane</keyword>
<keyword evidence="8" id="KW-1003">Cell membrane</keyword>
<evidence type="ECO:0000256" key="1">
    <source>
        <dbReference type="ARBA" id="ARBA00004370"/>
    </source>
</evidence>
<dbReference type="Proteomes" id="UP000199092">
    <property type="component" value="Chromosome I"/>
</dbReference>
<dbReference type="RefSeq" id="WP_091413098.1">
    <property type="nucleotide sequence ID" value="NZ_LT629749.1"/>
</dbReference>
<protein>
    <recommendedName>
        <fullName evidence="8">ATP synthase subunit delta</fullName>
    </recommendedName>
    <alternativeName>
        <fullName evidence="8">ATP synthase F(1) sector subunit delta</fullName>
    </alternativeName>
    <alternativeName>
        <fullName evidence="8">F-type ATPase subunit delta</fullName>
        <shortName evidence="8">F-ATPase subunit delta</shortName>
    </alternativeName>
</protein>
<dbReference type="STRING" id="546871.SAMN04488543_2398"/>
<evidence type="ECO:0000256" key="2">
    <source>
        <dbReference type="ARBA" id="ARBA00022448"/>
    </source>
</evidence>
<gene>
    <name evidence="8" type="primary">atpH</name>
    <name evidence="9" type="ORF">SAMN04488543_2398</name>
</gene>
<dbReference type="Pfam" id="PF00213">
    <property type="entry name" value="OSCP"/>
    <property type="match status" value="1"/>
</dbReference>
<proteinExistence type="inferred from homology"/>
<evidence type="ECO:0000256" key="5">
    <source>
        <dbReference type="ARBA" id="ARBA00023136"/>
    </source>
</evidence>
<accession>A0A1H1V521</accession>
<keyword evidence="7 8" id="KW-0066">ATP synthesis</keyword>
<evidence type="ECO:0000256" key="4">
    <source>
        <dbReference type="ARBA" id="ARBA00023065"/>
    </source>
</evidence>
<evidence type="ECO:0000256" key="6">
    <source>
        <dbReference type="ARBA" id="ARBA00023196"/>
    </source>
</evidence>
<organism evidence="9 10">
    <name type="scientific">Friedmanniella luteola</name>
    <dbReference type="NCBI Taxonomy" id="546871"/>
    <lineage>
        <taxon>Bacteria</taxon>
        <taxon>Bacillati</taxon>
        <taxon>Actinomycetota</taxon>
        <taxon>Actinomycetes</taxon>
        <taxon>Propionibacteriales</taxon>
        <taxon>Nocardioidaceae</taxon>
        <taxon>Friedmanniella</taxon>
    </lineage>
</organism>
<reference evidence="9 10" key="1">
    <citation type="submission" date="2016-10" db="EMBL/GenBank/DDBJ databases">
        <authorList>
            <person name="de Groot N.N."/>
        </authorList>
    </citation>
    <scope>NUCLEOTIDE SEQUENCE [LARGE SCALE GENOMIC DNA]</scope>
    <source>
        <strain evidence="9 10">DSM 21741</strain>
    </source>
</reference>